<organism evidence="1 2">
    <name type="scientific">Leptospira noguchii str. 2007001578</name>
    <dbReference type="NCBI Taxonomy" id="1049974"/>
    <lineage>
        <taxon>Bacteria</taxon>
        <taxon>Pseudomonadati</taxon>
        <taxon>Spirochaetota</taxon>
        <taxon>Spirochaetia</taxon>
        <taxon>Leptospirales</taxon>
        <taxon>Leptospiraceae</taxon>
        <taxon>Leptospira</taxon>
    </lineage>
</organism>
<gene>
    <name evidence="1" type="ORF">LEP1GSC035_3122</name>
</gene>
<dbReference type="Proteomes" id="UP000012099">
    <property type="component" value="Unassembled WGS sequence"/>
</dbReference>
<comment type="caution">
    <text evidence="1">The sequence shown here is derived from an EMBL/GenBank/DDBJ whole genome shotgun (WGS) entry which is preliminary data.</text>
</comment>
<dbReference type="EMBL" id="AHMH02000149">
    <property type="protein sequence ID" value="EMM98533.1"/>
    <property type="molecule type" value="Genomic_DNA"/>
</dbReference>
<evidence type="ECO:0000313" key="2">
    <source>
        <dbReference type="Proteomes" id="UP000012099"/>
    </source>
</evidence>
<evidence type="ECO:0000313" key="1">
    <source>
        <dbReference type="EMBL" id="EMM98533.1"/>
    </source>
</evidence>
<keyword evidence="2" id="KW-1185">Reference proteome</keyword>
<name>A0ABN0IVF1_9LEPT</name>
<reference evidence="1 2" key="1">
    <citation type="submission" date="2013-01" db="EMBL/GenBank/DDBJ databases">
        <authorList>
            <person name="Harkins D.M."/>
            <person name="Durkin A.S."/>
            <person name="Brinkac L.M."/>
            <person name="Haft D.H."/>
            <person name="Selengut J.D."/>
            <person name="Sanka R."/>
            <person name="DePew J."/>
            <person name="Purushe J."/>
            <person name="Whelen A.C."/>
            <person name="Vinetz J.M."/>
            <person name="Sutton G.G."/>
            <person name="Nierman W.C."/>
            <person name="Fouts D.E."/>
        </authorList>
    </citation>
    <scope>NUCLEOTIDE SEQUENCE [LARGE SCALE GENOMIC DNA]</scope>
    <source>
        <strain evidence="1 2">2007001578</strain>
    </source>
</reference>
<proteinExistence type="predicted"/>
<accession>A0ABN0IVF1</accession>
<sequence>MKPFLTKYAGDIKAHFASEALLKFFKLSGSISRDKTIAEGAACQ</sequence>
<protein>
    <submittedName>
        <fullName evidence="1">Uncharacterized protein</fullName>
    </submittedName>
</protein>